<dbReference type="Proteomes" id="UP000195402">
    <property type="component" value="Unassembled WGS sequence"/>
</dbReference>
<comment type="caution">
    <text evidence="2">The sequence shown here is derived from an EMBL/GenBank/DDBJ whole genome shotgun (WGS) entry which is preliminary data.</text>
</comment>
<evidence type="ECO:0000313" key="2">
    <source>
        <dbReference type="EMBL" id="OVA12435.1"/>
    </source>
</evidence>
<organism evidence="2 3">
    <name type="scientific">Macleaya cordata</name>
    <name type="common">Five-seeded plume-poppy</name>
    <name type="synonym">Bocconia cordata</name>
    <dbReference type="NCBI Taxonomy" id="56857"/>
    <lineage>
        <taxon>Eukaryota</taxon>
        <taxon>Viridiplantae</taxon>
        <taxon>Streptophyta</taxon>
        <taxon>Embryophyta</taxon>
        <taxon>Tracheophyta</taxon>
        <taxon>Spermatophyta</taxon>
        <taxon>Magnoliopsida</taxon>
        <taxon>Ranunculales</taxon>
        <taxon>Papaveraceae</taxon>
        <taxon>Papaveroideae</taxon>
        <taxon>Macleaya</taxon>
    </lineage>
</organism>
<dbReference type="EMBL" id="MVGT01001382">
    <property type="protein sequence ID" value="OVA12435.1"/>
    <property type="molecule type" value="Genomic_DNA"/>
</dbReference>
<feature type="compositionally biased region" description="Polar residues" evidence="1">
    <location>
        <begin position="79"/>
        <end position="91"/>
    </location>
</feature>
<feature type="region of interest" description="Disordered" evidence="1">
    <location>
        <begin position="79"/>
        <end position="128"/>
    </location>
</feature>
<dbReference type="FunCoup" id="A0A200QPS6">
    <property type="interactions" value="851"/>
</dbReference>
<dbReference type="GO" id="GO:0005737">
    <property type="term" value="C:cytoplasm"/>
    <property type="evidence" value="ECO:0007669"/>
    <property type="project" value="TreeGrafter"/>
</dbReference>
<dbReference type="OMA" id="FRIRTHL"/>
<evidence type="ECO:0000256" key="1">
    <source>
        <dbReference type="SAM" id="MobiDB-lite"/>
    </source>
</evidence>
<gene>
    <name evidence="2" type="ORF">BVC80_1793g31</name>
</gene>
<feature type="region of interest" description="Disordered" evidence="1">
    <location>
        <begin position="146"/>
        <end position="191"/>
    </location>
</feature>
<feature type="compositionally biased region" description="Basic and acidic residues" evidence="1">
    <location>
        <begin position="146"/>
        <end position="164"/>
    </location>
</feature>
<evidence type="ECO:0000313" key="3">
    <source>
        <dbReference type="Proteomes" id="UP000195402"/>
    </source>
</evidence>
<dbReference type="GO" id="GO:0003729">
    <property type="term" value="F:mRNA binding"/>
    <property type="evidence" value="ECO:0007669"/>
    <property type="project" value="TreeGrafter"/>
</dbReference>
<keyword evidence="3" id="KW-1185">Reference proteome</keyword>
<name>A0A200QPS6_MACCD</name>
<feature type="compositionally biased region" description="Basic and acidic residues" evidence="1">
    <location>
        <begin position="210"/>
        <end position="239"/>
    </location>
</feature>
<proteinExistence type="predicted"/>
<feature type="compositionally biased region" description="Basic and acidic residues" evidence="1">
    <location>
        <begin position="173"/>
        <end position="187"/>
    </location>
</feature>
<dbReference type="AlphaFoldDB" id="A0A200QPS6"/>
<dbReference type="OrthoDB" id="974159at2759"/>
<protein>
    <submittedName>
        <fullName evidence="2">Uncharacterized protein</fullName>
    </submittedName>
</protein>
<accession>A0A200QPS6</accession>
<reference evidence="2 3" key="1">
    <citation type="journal article" date="2017" name="Mol. Plant">
        <title>The Genome of Medicinal Plant Macleaya cordata Provides New Insights into Benzylisoquinoline Alkaloids Metabolism.</title>
        <authorList>
            <person name="Liu X."/>
            <person name="Liu Y."/>
            <person name="Huang P."/>
            <person name="Ma Y."/>
            <person name="Qing Z."/>
            <person name="Tang Q."/>
            <person name="Cao H."/>
            <person name="Cheng P."/>
            <person name="Zheng Y."/>
            <person name="Yuan Z."/>
            <person name="Zhou Y."/>
            <person name="Liu J."/>
            <person name="Tang Z."/>
            <person name="Zhuo Y."/>
            <person name="Zhang Y."/>
            <person name="Yu L."/>
            <person name="Huang J."/>
            <person name="Yang P."/>
            <person name="Peng Q."/>
            <person name="Zhang J."/>
            <person name="Jiang W."/>
            <person name="Zhang Z."/>
            <person name="Lin K."/>
            <person name="Ro D.K."/>
            <person name="Chen X."/>
            <person name="Xiong X."/>
            <person name="Shang Y."/>
            <person name="Huang S."/>
            <person name="Zeng J."/>
        </authorList>
    </citation>
    <scope>NUCLEOTIDE SEQUENCE [LARGE SCALE GENOMIC DNA]</scope>
    <source>
        <strain evidence="3">cv. BLH2017</strain>
        <tissue evidence="2">Root</tissue>
    </source>
</reference>
<dbReference type="STRING" id="56857.A0A200QPS6"/>
<dbReference type="InParanoid" id="A0A200QPS6"/>
<dbReference type="PANTHER" id="PTHR23111:SF24">
    <property type="entry name" value="OS01G0203300 PROTEIN"/>
    <property type="match status" value="1"/>
</dbReference>
<sequence>MVLLKTLNSLRYYTVLRHQKASLLIRNDSYNSPISLSSFSSVQPRSSSVISLFTSSIFQRTFSDTAQLVSADVIEEQIETQSTDSDIGESTKNLENKRKKDKKKKEGIEKNERNGSPVEELKEEKDPSDLKLKEIKDLKNKLRKLEEEVKNQKGNDKGTTEEKKKKNQKKKKETLTKREDQRVESKPKSLYSLFTSKPKSLNSVVLKNSSDTKKSVASKQERVSGPRNPLKNDKPINKEISPEMVSLVKNSSDTKKSVVSKQDSVSCPRNLLKNDKPINKEISPEMVSLVIRWHKEGYLNDANFLPTQTLDHNSFSNHYSRDFLRFTAERFGRDHQEIAKWLSGANLKTVALFGCPSVEKKTAFAAKRLRSFFKIQEDTVCRTCKLKNSCKVVNKRVWQKADLLNLPDVMRILTLYDLELVPEELEIPDEIKTSIKKLLTEVINLSQ</sequence>
<feature type="compositionally biased region" description="Basic and acidic residues" evidence="1">
    <location>
        <begin position="92"/>
        <end position="128"/>
    </location>
</feature>
<feature type="region of interest" description="Disordered" evidence="1">
    <location>
        <begin position="205"/>
        <end position="239"/>
    </location>
</feature>
<dbReference type="PANTHER" id="PTHR23111">
    <property type="entry name" value="ZINC FINGER PROTEIN"/>
    <property type="match status" value="1"/>
</dbReference>